<dbReference type="InterPro" id="IPR056149">
    <property type="entry name" value="PRP5/DDX46/KHDC4_KH"/>
</dbReference>
<dbReference type="InterPro" id="IPR031121">
    <property type="entry name" value="RIK/BLOM7"/>
</dbReference>
<proteinExistence type="predicted"/>
<dbReference type="PANTHER" id="PTHR15744:SF2">
    <property type="entry name" value="KH HOMOLOGY DOMAIN-CONTAINING PROTEIN 4"/>
    <property type="match status" value="1"/>
</dbReference>
<dbReference type="CDD" id="cd22385">
    <property type="entry name" value="KH-I_KHDC4_rpt1"/>
    <property type="match status" value="1"/>
</dbReference>
<feature type="compositionally biased region" description="Low complexity" evidence="1">
    <location>
        <begin position="50"/>
        <end position="82"/>
    </location>
</feature>
<feature type="region of interest" description="Disordered" evidence="1">
    <location>
        <begin position="156"/>
        <end position="181"/>
    </location>
</feature>
<sequence length="181" mass="19564">AFRAFLSAVPLACRWMNSRWDQPKSKADVLQDFVGRAHPLPPQVVRARTSAGSVGASSSAVSEFPSSQSSERSDSSDSAPQGGVEMAAAMAAKINAMLMAKGKLKTLEPLPKTRVDINDVPINCRNLLTKGKTQEEIRLYSGAVVSTKGLFMTSDERSSVKGDRPLYLHVQGRSQEEVNSK</sequence>
<dbReference type="Pfam" id="PF23469">
    <property type="entry name" value="KH_12"/>
    <property type="match status" value="1"/>
</dbReference>
<feature type="compositionally biased region" description="Basic and acidic residues" evidence="1">
    <location>
        <begin position="156"/>
        <end position="166"/>
    </location>
</feature>
<reference evidence="3" key="3">
    <citation type="submission" date="2025-09" db="UniProtKB">
        <authorList>
            <consortium name="Ensembl"/>
        </authorList>
    </citation>
    <scope>IDENTIFICATION</scope>
</reference>
<dbReference type="GO" id="GO:0003723">
    <property type="term" value="F:RNA binding"/>
    <property type="evidence" value="ECO:0007669"/>
    <property type="project" value="InterPro"/>
</dbReference>
<dbReference type="Ensembl" id="ENSDCDT00010053089.1">
    <property type="protein sequence ID" value="ENSDCDP00010043036.1"/>
    <property type="gene ID" value="ENSDCDG00010026949.1"/>
</dbReference>
<dbReference type="InterPro" id="IPR047890">
    <property type="entry name" value="KHDC4_KH-I_first"/>
</dbReference>
<accession>A0AAY4DFJ8</accession>
<protein>
    <recommendedName>
        <fullName evidence="2">ATP-dependent RNA helicase PRP5/DDX46/KHDC4 KH domain-containing protein</fullName>
    </recommendedName>
</protein>
<reference evidence="3 4" key="1">
    <citation type="submission" date="2020-06" db="EMBL/GenBank/DDBJ databases">
        <authorList>
            <consortium name="Wellcome Sanger Institute Data Sharing"/>
        </authorList>
    </citation>
    <scope>NUCLEOTIDE SEQUENCE [LARGE SCALE GENOMIC DNA]</scope>
</reference>
<name>A0AAY4DFJ8_9TELE</name>
<dbReference type="PANTHER" id="PTHR15744">
    <property type="entry name" value="BLOM7"/>
    <property type="match status" value="1"/>
</dbReference>
<evidence type="ECO:0000313" key="4">
    <source>
        <dbReference type="Proteomes" id="UP000694580"/>
    </source>
</evidence>
<dbReference type="Proteomes" id="UP000694580">
    <property type="component" value="Chromosome 16"/>
</dbReference>
<evidence type="ECO:0000313" key="3">
    <source>
        <dbReference type="Ensembl" id="ENSDCDP00010043036.1"/>
    </source>
</evidence>
<keyword evidence="4" id="KW-1185">Reference proteome</keyword>
<feature type="region of interest" description="Disordered" evidence="1">
    <location>
        <begin position="46"/>
        <end position="82"/>
    </location>
</feature>
<evidence type="ECO:0000259" key="2">
    <source>
        <dbReference type="Pfam" id="PF23469"/>
    </source>
</evidence>
<evidence type="ECO:0000256" key="1">
    <source>
        <dbReference type="SAM" id="MobiDB-lite"/>
    </source>
</evidence>
<feature type="domain" description="ATP-dependent RNA helicase PRP5/DDX46/KHDC4 KH" evidence="2">
    <location>
        <begin position="114"/>
        <end position="175"/>
    </location>
</feature>
<organism evidence="3 4">
    <name type="scientific">Denticeps clupeoides</name>
    <name type="common">denticle herring</name>
    <dbReference type="NCBI Taxonomy" id="299321"/>
    <lineage>
        <taxon>Eukaryota</taxon>
        <taxon>Metazoa</taxon>
        <taxon>Chordata</taxon>
        <taxon>Craniata</taxon>
        <taxon>Vertebrata</taxon>
        <taxon>Euteleostomi</taxon>
        <taxon>Actinopterygii</taxon>
        <taxon>Neopterygii</taxon>
        <taxon>Teleostei</taxon>
        <taxon>Clupei</taxon>
        <taxon>Clupeiformes</taxon>
        <taxon>Denticipitoidei</taxon>
        <taxon>Denticipitidae</taxon>
        <taxon>Denticeps</taxon>
    </lineage>
</organism>
<reference evidence="3" key="2">
    <citation type="submission" date="2025-08" db="UniProtKB">
        <authorList>
            <consortium name="Ensembl"/>
        </authorList>
    </citation>
    <scope>IDENTIFICATION</scope>
</reference>
<dbReference type="AlphaFoldDB" id="A0AAY4DFJ8"/>
<dbReference type="GO" id="GO:0005634">
    <property type="term" value="C:nucleus"/>
    <property type="evidence" value="ECO:0007669"/>
    <property type="project" value="InterPro"/>
</dbReference>
<dbReference type="GeneTree" id="ENSGT00510000047412"/>